<keyword evidence="2" id="KW-0418">Kinase</keyword>
<dbReference type="RefSeq" id="WP_116180982.1">
    <property type="nucleotide sequence ID" value="NZ_CP144376.1"/>
</dbReference>
<feature type="compositionally biased region" description="Acidic residues" evidence="1">
    <location>
        <begin position="311"/>
        <end position="322"/>
    </location>
</feature>
<gene>
    <name evidence="2" type="ORF">BCF44_122195</name>
</gene>
<dbReference type="Pfam" id="PF13671">
    <property type="entry name" value="AAA_33"/>
    <property type="match status" value="1"/>
</dbReference>
<keyword evidence="2" id="KW-0808">Transferase</keyword>
<evidence type="ECO:0000256" key="1">
    <source>
        <dbReference type="SAM" id="MobiDB-lite"/>
    </source>
</evidence>
<dbReference type="PANTHER" id="PTHR12435">
    <property type="match status" value="1"/>
</dbReference>
<dbReference type="AlphaFoldDB" id="A0A3E0GYQ3"/>
<evidence type="ECO:0000313" key="3">
    <source>
        <dbReference type="Proteomes" id="UP000256269"/>
    </source>
</evidence>
<dbReference type="EMBL" id="QUNO01000022">
    <property type="protein sequence ID" value="REH31172.1"/>
    <property type="molecule type" value="Genomic_DNA"/>
</dbReference>
<accession>A0A3E0GYQ3</accession>
<evidence type="ECO:0000313" key="2">
    <source>
        <dbReference type="EMBL" id="REH31172.1"/>
    </source>
</evidence>
<dbReference type="InterPro" id="IPR027417">
    <property type="entry name" value="P-loop_NTPase"/>
</dbReference>
<dbReference type="GO" id="GO:0016301">
    <property type="term" value="F:kinase activity"/>
    <property type="evidence" value="ECO:0007669"/>
    <property type="project" value="UniProtKB-KW"/>
</dbReference>
<dbReference type="OrthoDB" id="8564590at2"/>
<organism evidence="2 3">
    <name type="scientific">Kutzneria buriramensis</name>
    <dbReference type="NCBI Taxonomy" id="1045776"/>
    <lineage>
        <taxon>Bacteria</taxon>
        <taxon>Bacillati</taxon>
        <taxon>Actinomycetota</taxon>
        <taxon>Actinomycetes</taxon>
        <taxon>Pseudonocardiales</taxon>
        <taxon>Pseudonocardiaceae</taxon>
        <taxon>Kutzneria</taxon>
    </lineage>
</organism>
<name>A0A3E0GYQ3_9PSEU</name>
<comment type="caution">
    <text evidence="2">The sequence shown here is derived from an EMBL/GenBank/DDBJ whole genome shotgun (WGS) entry which is preliminary data.</text>
</comment>
<feature type="region of interest" description="Disordered" evidence="1">
    <location>
        <begin position="294"/>
        <end position="322"/>
    </location>
</feature>
<keyword evidence="3" id="KW-1185">Reference proteome</keyword>
<protein>
    <submittedName>
        <fullName evidence="2">Putative kinase</fullName>
    </submittedName>
</protein>
<reference evidence="2 3" key="1">
    <citation type="submission" date="2018-08" db="EMBL/GenBank/DDBJ databases">
        <title>Genomic Encyclopedia of Archaeal and Bacterial Type Strains, Phase II (KMG-II): from individual species to whole genera.</title>
        <authorList>
            <person name="Goeker M."/>
        </authorList>
    </citation>
    <scope>NUCLEOTIDE SEQUENCE [LARGE SCALE GENOMIC DNA]</scope>
    <source>
        <strain evidence="2 3">DSM 45791</strain>
    </source>
</reference>
<dbReference type="Proteomes" id="UP000256269">
    <property type="component" value="Unassembled WGS sequence"/>
</dbReference>
<dbReference type="SUPFAM" id="SSF52540">
    <property type="entry name" value="P-loop containing nucleoside triphosphate hydrolases"/>
    <property type="match status" value="1"/>
</dbReference>
<sequence>MTTAPGVDGTVVPLPNPCLIVIMGLSGSGKSTFAEEHFAPIEILSSDRTRAVVSNNAADQDSTSAAFNLLYATLWYRMANHVTTVFDATNLEAAHRERLLNMARRHAVPAIAVVLDVPVKRCLQRIARRRRTVPTDRILAQADLWPEAMRQIGDEDFAALHVFTEDQIPNVVFRQDLPPADDHGRWVHVTQVAPGPGAVFRFPVDEVRRRPDFFDHVHHGEMAEVHAAAERAFTLGNAHPDDLIEPYSSQARQHIAAGNTSMSVGARLKIEFPGESPVYLRCEDTGWTITDAVGTGPAWSDNGHDVQREIDDQDPDWRDEEDTVERRRRLAIIHGAVPEMVPRLLGLTSSRRSTR</sequence>
<proteinExistence type="predicted"/>
<dbReference type="Gene3D" id="3.40.50.300">
    <property type="entry name" value="P-loop containing nucleotide triphosphate hydrolases"/>
    <property type="match status" value="1"/>
</dbReference>